<gene>
    <name evidence="1" type="ORF">CBF36_11540</name>
</gene>
<dbReference type="EMBL" id="NGJT01000035">
    <property type="protein sequence ID" value="RST90589.1"/>
    <property type="molecule type" value="Genomic_DNA"/>
</dbReference>
<protein>
    <submittedName>
        <fullName evidence="1">Uncharacterized protein</fullName>
    </submittedName>
</protein>
<comment type="caution">
    <text evidence="1">The sequence shown here is derived from an EMBL/GenBank/DDBJ whole genome shotgun (WGS) entry which is preliminary data.</text>
</comment>
<organism evidence="1 2">
    <name type="scientific">Vagococcus bubulae</name>
    <dbReference type="NCBI Taxonomy" id="1977868"/>
    <lineage>
        <taxon>Bacteria</taxon>
        <taxon>Bacillati</taxon>
        <taxon>Bacillota</taxon>
        <taxon>Bacilli</taxon>
        <taxon>Lactobacillales</taxon>
        <taxon>Enterococcaceae</taxon>
        <taxon>Vagococcus</taxon>
    </lineage>
</organism>
<sequence>MNKFFKVIDIVDDTRIIVNYGNDNTFMDKDIVGTEIKIVEKGIDIKDPETQEVIGQYNPVKEKLIITDVYNKFSIARKKSAEDKPAISDYALSPTVLTESKTHFKPLKVNVQENKNLHLKSSIISIGDLVEIDE</sequence>
<dbReference type="AlphaFoldDB" id="A0A429ZA53"/>
<evidence type="ECO:0000313" key="1">
    <source>
        <dbReference type="EMBL" id="RST90589.1"/>
    </source>
</evidence>
<reference evidence="1 2" key="1">
    <citation type="submission" date="2017-05" db="EMBL/GenBank/DDBJ databases">
        <title>Vagococcus spp. assemblies.</title>
        <authorList>
            <person name="Gulvik C.A."/>
        </authorList>
    </citation>
    <scope>NUCLEOTIDE SEQUENCE [LARGE SCALE GENOMIC DNA]</scope>
    <source>
        <strain evidence="1 2">SS1994</strain>
    </source>
</reference>
<proteinExistence type="predicted"/>
<keyword evidence="2" id="KW-1185">Reference proteome</keyword>
<name>A0A429ZA53_9ENTE</name>
<accession>A0A429ZA53</accession>
<dbReference type="RefSeq" id="WP_125958524.1">
    <property type="nucleotide sequence ID" value="NZ_NGJT01000035.1"/>
</dbReference>
<dbReference type="Proteomes" id="UP000288490">
    <property type="component" value="Unassembled WGS sequence"/>
</dbReference>
<evidence type="ECO:0000313" key="2">
    <source>
        <dbReference type="Proteomes" id="UP000288490"/>
    </source>
</evidence>